<dbReference type="AlphaFoldDB" id="A0A7W5Z3L2"/>
<keyword evidence="5 6" id="KW-0449">Lipoprotein</keyword>
<dbReference type="EMBL" id="JACICC010000003">
    <property type="protein sequence ID" value="MBB3809413.1"/>
    <property type="molecule type" value="Genomic_DNA"/>
</dbReference>
<dbReference type="PANTHER" id="PTHR30429">
    <property type="entry name" value="D-METHIONINE-BINDING LIPOPROTEIN METQ"/>
    <property type="match status" value="1"/>
</dbReference>
<dbReference type="PIRSF" id="PIRSF002854">
    <property type="entry name" value="MetQ"/>
    <property type="match status" value="1"/>
</dbReference>
<comment type="similarity">
    <text evidence="6">Belongs to the nlpA lipoprotein family.</text>
</comment>
<feature type="chain" id="PRO_5030980211" description="Lipoprotein" evidence="7">
    <location>
        <begin position="22"/>
        <end position="265"/>
    </location>
</feature>
<dbReference type="RefSeq" id="WP_183751479.1">
    <property type="nucleotide sequence ID" value="NZ_JACICC010000003.1"/>
</dbReference>
<evidence type="ECO:0000256" key="6">
    <source>
        <dbReference type="PIRNR" id="PIRNR002854"/>
    </source>
</evidence>
<dbReference type="SUPFAM" id="SSF53850">
    <property type="entry name" value="Periplasmic binding protein-like II"/>
    <property type="match status" value="1"/>
</dbReference>
<dbReference type="CDD" id="cd13598">
    <property type="entry name" value="PBP2_lipoprotein_IlpA_like"/>
    <property type="match status" value="1"/>
</dbReference>
<accession>A0A7W5Z3L2</accession>
<evidence type="ECO:0000256" key="3">
    <source>
        <dbReference type="ARBA" id="ARBA00023136"/>
    </source>
</evidence>
<evidence type="ECO:0000256" key="2">
    <source>
        <dbReference type="ARBA" id="ARBA00022729"/>
    </source>
</evidence>
<keyword evidence="2 7" id="KW-0732">Signal</keyword>
<evidence type="ECO:0000313" key="9">
    <source>
        <dbReference type="Proteomes" id="UP000537592"/>
    </source>
</evidence>
<gene>
    <name evidence="8" type="ORF">FHS81_001495</name>
</gene>
<dbReference type="Pfam" id="PF03180">
    <property type="entry name" value="Lipoprotein_9"/>
    <property type="match status" value="1"/>
</dbReference>
<keyword evidence="4" id="KW-0564">Palmitate</keyword>
<dbReference type="Gene3D" id="3.40.190.10">
    <property type="entry name" value="Periplasmic binding protein-like II"/>
    <property type="match status" value="2"/>
</dbReference>
<evidence type="ECO:0000313" key="8">
    <source>
        <dbReference type="EMBL" id="MBB3809413.1"/>
    </source>
</evidence>
<keyword evidence="9" id="KW-1185">Reference proteome</keyword>
<evidence type="ECO:0000256" key="5">
    <source>
        <dbReference type="ARBA" id="ARBA00023288"/>
    </source>
</evidence>
<evidence type="ECO:0000256" key="1">
    <source>
        <dbReference type="ARBA" id="ARBA00004635"/>
    </source>
</evidence>
<proteinExistence type="inferred from homology"/>
<feature type="signal peptide" evidence="7">
    <location>
        <begin position="1"/>
        <end position="21"/>
    </location>
</feature>
<dbReference type="PANTHER" id="PTHR30429:SF1">
    <property type="entry name" value="D-METHIONINE-BINDING LIPOPROTEIN METQ-RELATED"/>
    <property type="match status" value="1"/>
</dbReference>
<organism evidence="8 9">
    <name type="scientific">Pseudochelatococcus contaminans</name>
    <dbReference type="NCBI Taxonomy" id="1538103"/>
    <lineage>
        <taxon>Bacteria</taxon>
        <taxon>Pseudomonadati</taxon>
        <taxon>Pseudomonadota</taxon>
        <taxon>Alphaproteobacteria</taxon>
        <taxon>Hyphomicrobiales</taxon>
        <taxon>Chelatococcaceae</taxon>
        <taxon>Pseudochelatococcus</taxon>
    </lineage>
</organism>
<sequence length="265" mass="28527">MKRWFLSALAGLALAVSPAIHAGAQAHEKVKVGISAGDAEIIWQEVKKIAANDGLDVEVIVFSDYLLPNEALSAGDLDANAFQHKPFLDNQIKAKGYKITPIGDTIIAPIGLYSKKVKSLDELKDGATIGIQNDPSNGGRSLLLLQALGLVKLKDGVGLLPTVLDITENPKNLKIREIDAAQLARSLDDTDASTINTNYAVQAGLTPGKDSIAIESDKDNPYANFIAVRTEDKDKPVFKKLVAAYQNDTIRQLIKDKFPGQLPAF</sequence>
<keyword evidence="3" id="KW-0472">Membrane</keyword>
<dbReference type="InterPro" id="IPR004872">
    <property type="entry name" value="Lipoprotein_NlpA"/>
</dbReference>
<evidence type="ECO:0000256" key="4">
    <source>
        <dbReference type="ARBA" id="ARBA00023139"/>
    </source>
</evidence>
<comment type="caution">
    <text evidence="8">The sequence shown here is derived from an EMBL/GenBank/DDBJ whole genome shotgun (WGS) entry which is preliminary data.</text>
</comment>
<reference evidence="8 9" key="1">
    <citation type="submission" date="2020-08" db="EMBL/GenBank/DDBJ databases">
        <title>Genomic Encyclopedia of Type Strains, Phase IV (KMG-IV): sequencing the most valuable type-strain genomes for metagenomic binning, comparative biology and taxonomic classification.</title>
        <authorList>
            <person name="Goeker M."/>
        </authorList>
    </citation>
    <scope>NUCLEOTIDE SEQUENCE [LARGE SCALE GENOMIC DNA]</scope>
    <source>
        <strain evidence="8 9">DSM 28760</strain>
    </source>
</reference>
<dbReference type="NCBIfam" id="TIGR00363">
    <property type="entry name" value="MetQ/NlpA family lipoprotein"/>
    <property type="match status" value="1"/>
</dbReference>
<name>A0A7W5Z3L2_9HYPH</name>
<evidence type="ECO:0000256" key="7">
    <source>
        <dbReference type="SAM" id="SignalP"/>
    </source>
</evidence>
<protein>
    <recommendedName>
        <fullName evidence="6">Lipoprotein</fullName>
    </recommendedName>
</protein>
<dbReference type="GO" id="GO:0016020">
    <property type="term" value="C:membrane"/>
    <property type="evidence" value="ECO:0007669"/>
    <property type="project" value="UniProtKB-SubCell"/>
</dbReference>
<comment type="subcellular location">
    <subcellularLocation>
        <location evidence="1">Membrane</location>
        <topology evidence="1">Lipid-anchor</topology>
    </subcellularLocation>
</comment>
<dbReference type="Proteomes" id="UP000537592">
    <property type="component" value="Unassembled WGS sequence"/>
</dbReference>